<evidence type="ECO:0000313" key="6">
    <source>
        <dbReference type="EMBL" id="CAJ1935094.1"/>
    </source>
</evidence>
<dbReference type="InterPro" id="IPR043145">
    <property type="entry name" value="Znf_ZZ_sf"/>
</dbReference>
<keyword evidence="3" id="KW-0862">Zinc</keyword>
<dbReference type="Gene3D" id="3.30.60.90">
    <property type="match status" value="1"/>
</dbReference>
<dbReference type="Gene3D" id="3.80.10.10">
    <property type="entry name" value="Ribonuclease Inhibitor"/>
    <property type="match status" value="1"/>
</dbReference>
<evidence type="ECO:0000256" key="2">
    <source>
        <dbReference type="ARBA" id="ARBA00022771"/>
    </source>
</evidence>
<organism evidence="6 7">
    <name type="scientific">Cylindrotheca closterium</name>
    <dbReference type="NCBI Taxonomy" id="2856"/>
    <lineage>
        <taxon>Eukaryota</taxon>
        <taxon>Sar</taxon>
        <taxon>Stramenopiles</taxon>
        <taxon>Ochrophyta</taxon>
        <taxon>Bacillariophyta</taxon>
        <taxon>Bacillariophyceae</taxon>
        <taxon>Bacillariophycidae</taxon>
        <taxon>Bacillariales</taxon>
        <taxon>Bacillariaceae</taxon>
        <taxon>Cylindrotheca</taxon>
    </lineage>
</organism>
<evidence type="ECO:0000259" key="5">
    <source>
        <dbReference type="PROSITE" id="PS50135"/>
    </source>
</evidence>
<name>A0AAD2CK67_9STRA</name>
<accession>A0AAD2CK67</accession>
<protein>
    <recommendedName>
        <fullName evidence="5">ZZ-type domain-containing protein</fullName>
    </recommendedName>
</protein>
<proteinExistence type="predicted"/>
<evidence type="ECO:0000256" key="4">
    <source>
        <dbReference type="PROSITE-ProRule" id="PRU00228"/>
    </source>
</evidence>
<dbReference type="InterPro" id="IPR032675">
    <property type="entry name" value="LRR_dom_sf"/>
</dbReference>
<dbReference type="SMART" id="SM00291">
    <property type="entry name" value="ZnF_ZZ"/>
    <property type="match status" value="1"/>
</dbReference>
<keyword evidence="2 4" id="KW-0863">Zinc-finger</keyword>
<evidence type="ECO:0000256" key="1">
    <source>
        <dbReference type="ARBA" id="ARBA00022723"/>
    </source>
</evidence>
<dbReference type="Pfam" id="PF00569">
    <property type="entry name" value="ZZ"/>
    <property type="match status" value="1"/>
</dbReference>
<feature type="domain" description="ZZ-type" evidence="5">
    <location>
        <begin position="15"/>
        <end position="67"/>
    </location>
</feature>
<evidence type="ECO:0000256" key="3">
    <source>
        <dbReference type="ARBA" id="ARBA00022833"/>
    </source>
</evidence>
<dbReference type="InterPro" id="IPR000433">
    <property type="entry name" value="Znf_ZZ"/>
</dbReference>
<dbReference type="EMBL" id="CAKOGP040000446">
    <property type="protein sequence ID" value="CAJ1935094.1"/>
    <property type="molecule type" value="Genomic_DNA"/>
</dbReference>
<sequence length="332" mass="37970">MVTIPHPDTESQCVHNGISCDECGVCPIVGTRFKSRHIYDFDLCRECAILNHPQDNNAFVAFEDPVSRVQASKEGPGGINRIYAGSVEDAEQQLQEGKNAHIAFFRFYGRTPSTQECQQVVEFINKNAILTNINICLFCFQNAEQAFASIAQGLATNKHVKHLSLRLMPLWNQESFFDTSSVQHLIETNKVLETLFIGHAWLRDFDDTGSYYESEDKFAYHIFDSLKRNRTLKTFRLETISHLSAATQESACQAAATNPGLIRLFAKFDGSDHGIHMLTNFNRYRWMKRWTDLNAKPEERMKVMEEIMKSTSIDIPALYHLFRSYPQALNNL</sequence>
<keyword evidence="1" id="KW-0479">Metal-binding</keyword>
<comment type="caution">
    <text evidence="6">The sequence shown here is derived from an EMBL/GenBank/DDBJ whole genome shotgun (WGS) entry which is preliminary data.</text>
</comment>
<reference evidence="6" key="1">
    <citation type="submission" date="2023-08" db="EMBL/GenBank/DDBJ databases">
        <authorList>
            <person name="Audoor S."/>
            <person name="Bilcke G."/>
        </authorList>
    </citation>
    <scope>NUCLEOTIDE SEQUENCE</scope>
</reference>
<dbReference type="GO" id="GO:0008270">
    <property type="term" value="F:zinc ion binding"/>
    <property type="evidence" value="ECO:0007669"/>
    <property type="project" value="UniProtKB-KW"/>
</dbReference>
<dbReference type="PROSITE" id="PS50135">
    <property type="entry name" value="ZF_ZZ_2"/>
    <property type="match status" value="1"/>
</dbReference>
<gene>
    <name evidence="6" type="ORF">CYCCA115_LOCUS4432</name>
</gene>
<dbReference type="AlphaFoldDB" id="A0AAD2CK67"/>
<dbReference type="Proteomes" id="UP001295423">
    <property type="component" value="Unassembled WGS sequence"/>
</dbReference>
<keyword evidence="7" id="KW-1185">Reference proteome</keyword>
<dbReference type="SUPFAM" id="SSF52047">
    <property type="entry name" value="RNI-like"/>
    <property type="match status" value="1"/>
</dbReference>
<evidence type="ECO:0000313" key="7">
    <source>
        <dbReference type="Proteomes" id="UP001295423"/>
    </source>
</evidence>
<dbReference type="SUPFAM" id="SSF57850">
    <property type="entry name" value="RING/U-box"/>
    <property type="match status" value="1"/>
</dbReference>